<accession>A0A1F7YZK0</accession>
<dbReference type="AlphaFoldDB" id="A0A1F7YZK0"/>
<evidence type="ECO:0000313" key="1">
    <source>
        <dbReference type="EMBL" id="OGM32309.1"/>
    </source>
</evidence>
<protein>
    <submittedName>
        <fullName evidence="1">Uncharacterized protein</fullName>
    </submittedName>
</protein>
<organism evidence="1 2">
    <name type="scientific">Candidatus Woesebacteria bacterium RIFCSPHIGHO2_01_FULL_44_21</name>
    <dbReference type="NCBI Taxonomy" id="1802503"/>
    <lineage>
        <taxon>Bacteria</taxon>
        <taxon>Candidatus Woeseibacteriota</taxon>
    </lineage>
</organism>
<name>A0A1F7YZK0_9BACT</name>
<sequence length="151" mass="17498">MDEPIKATDEKIEDAEVVGENVMSLLEIQDAINSRLKKLENLKEDMKPHKEMLGSIFANDEDYTDKNEIAKKASKNKSEAKHRILRQPQAAELNQKIEDIKNEGKELQESLSYYLREYQRLTGANEFESEDGELRQIVYIAKLVRKTNLNE</sequence>
<gene>
    <name evidence="1" type="ORF">A2803_04085</name>
</gene>
<evidence type="ECO:0000313" key="2">
    <source>
        <dbReference type="Proteomes" id="UP000178870"/>
    </source>
</evidence>
<proteinExistence type="predicted"/>
<dbReference type="Proteomes" id="UP000178870">
    <property type="component" value="Unassembled WGS sequence"/>
</dbReference>
<dbReference type="EMBL" id="MGGP01000016">
    <property type="protein sequence ID" value="OGM32309.1"/>
    <property type="molecule type" value="Genomic_DNA"/>
</dbReference>
<reference evidence="1 2" key="1">
    <citation type="journal article" date="2016" name="Nat. Commun.">
        <title>Thousands of microbial genomes shed light on interconnected biogeochemical processes in an aquifer system.</title>
        <authorList>
            <person name="Anantharaman K."/>
            <person name="Brown C.T."/>
            <person name="Hug L.A."/>
            <person name="Sharon I."/>
            <person name="Castelle C.J."/>
            <person name="Probst A.J."/>
            <person name="Thomas B.C."/>
            <person name="Singh A."/>
            <person name="Wilkins M.J."/>
            <person name="Karaoz U."/>
            <person name="Brodie E.L."/>
            <person name="Williams K.H."/>
            <person name="Hubbard S.S."/>
            <person name="Banfield J.F."/>
        </authorList>
    </citation>
    <scope>NUCLEOTIDE SEQUENCE [LARGE SCALE GENOMIC DNA]</scope>
</reference>
<comment type="caution">
    <text evidence="1">The sequence shown here is derived from an EMBL/GenBank/DDBJ whole genome shotgun (WGS) entry which is preliminary data.</text>
</comment>